<dbReference type="SUPFAM" id="SSF51604">
    <property type="entry name" value="Enolase C-terminal domain-like"/>
    <property type="match status" value="1"/>
</dbReference>
<sequence length="324" mass="33987">MLRTLDARDDRFGLSTPFRISRGVKTAADVVTVTIRQGDAVGRGEGVPYSRYGETVAGALAAIEAARGLIERGGTRADLAAAMPAGAARNAVDCALWDLDARLGRAAPGAAEKLPSALTIGIDAPEAMAAVAARHAHVPLLKVKVDRDGAEAQLAAVRAAAPAPRLIVDPNESWRVEDVARLQDLLVAHRVDLLEQPVPAEDDAGLAALDSVVPICADESLHTRADLPRLRDRYAFVNIKLDKTGGLTEALALAEEARAEGFGIMVGCMVCSSLGIAPALRVARNAAFVDLDGPLWLAQDRDGGVRDEGGWLHPPVPGFWGGAD</sequence>
<accession>A0ABX1CP03</accession>
<evidence type="ECO:0000256" key="5">
    <source>
        <dbReference type="ARBA" id="ARBA00023235"/>
    </source>
</evidence>
<dbReference type="PANTHER" id="PTHR48080">
    <property type="entry name" value="D-GALACTONATE DEHYDRATASE-RELATED"/>
    <property type="match status" value="1"/>
</dbReference>
<dbReference type="Gene3D" id="3.20.20.120">
    <property type="entry name" value="Enolase-like C-terminal domain"/>
    <property type="match status" value="1"/>
</dbReference>
<evidence type="ECO:0000256" key="1">
    <source>
        <dbReference type="ARBA" id="ARBA00001946"/>
    </source>
</evidence>
<dbReference type="RefSeq" id="WP_168135173.1">
    <property type="nucleotide sequence ID" value="NZ_JAAVJH010000008.1"/>
</dbReference>
<dbReference type="InterPro" id="IPR013342">
    <property type="entry name" value="Mandelate_racemase_C"/>
</dbReference>
<dbReference type="InterPro" id="IPR013341">
    <property type="entry name" value="Mandelate_racemase_N_dom"/>
</dbReference>
<dbReference type="SUPFAM" id="SSF54826">
    <property type="entry name" value="Enolase N-terminal domain-like"/>
    <property type="match status" value="1"/>
</dbReference>
<dbReference type="PANTHER" id="PTHR48080:SF3">
    <property type="entry name" value="ENOLASE SUPERFAMILY MEMBER DDB_G0284701"/>
    <property type="match status" value="1"/>
</dbReference>
<gene>
    <name evidence="7" type="ORF">HBH26_13635</name>
</gene>
<comment type="cofactor">
    <cofactor evidence="1">
        <name>Mg(2+)</name>
        <dbReference type="ChEBI" id="CHEBI:18420"/>
    </cofactor>
</comment>
<evidence type="ECO:0000313" key="8">
    <source>
        <dbReference type="Proteomes" id="UP000732399"/>
    </source>
</evidence>
<evidence type="ECO:0000313" key="7">
    <source>
        <dbReference type="EMBL" id="NJR79624.1"/>
    </source>
</evidence>
<dbReference type="EMBL" id="JAAVJH010000008">
    <property type="protein sequence ID" value="NJR79624.1"/>
    <property type="molecule type" value="Genomic_DNA"/>
</dbReference>
<dbReference type="SFLD" id="SFLDF00010">
    <property type="entry name" value="dipeptide_epimerase"/>
    <property type="match status" value="1"/>
</dbReference>
<evidence type="ECO:0000256" key="4">
    <source>
        <dbReference type="ARBA" id="ARBA00022842"/>
    </source>
</evidence>
<dbReference type="NCBIfam" id="NF042940">
    <property type="entry name" value="racemase_DgcA"/>
    <property type="match status" value="1"/>
</dbReference>
<dbReference type="SFLD" id="SFLDG00180">
    <property type="entry name" value="muconate_cycloisomerase"/>
    <property type="match status" value="1"/>
</dbReference>
<name>A0ABX1CP03_9SPHN</name>
<dbReference type="Gene3D" id="3.30.390.10">
    <property type="entry name" value="Enolase-like, N-terminal domain"/>
    <property type="match status" value="1"/>
</dbReference>
<evidence type="ECO:0000259" key="6">
    <source>
        <dbReference type="SMART" id="SM00922"/>
    </source>
</evidence>
<protein>
    <submittedName>
        <fullName evidence="7">Dipeptide epimerase</fullName>
    </submittedName>
</protein>
<dbReference type="InterPro" id="IPR034593">
    <property type="entry name" value="DgoD-like"/>
</dbReference>
<comment type="similarity">
    <text evidence="2">Belongs to the mandelate racemase/muconate lactonizing enzyme family.</text>
</comment>
<dbReference type="SFLD" id="SFLDS00001">
    <property type="entry name" value="Enolase"/>
    <property type="match status" value="1"/>
</dbReference>
<keyword evidence="8" id="KW-1185">Reference proteome</keyword>
<evidence type="ECO:0000256" key="3">
    <source>
        <dbReference type="ARBA" id="ARBA00022723"/>
    </source>
</evidence>
<dbReference type="InterPro" id="IPR034603">
    <property type="entry name" value="Dipeptide_epimerase"/>
</dbReference>
<keyword evidence="4" id="KW-0460">Magnesium</keyword>
<dbReference type="InterPro" id="IPR029065">
    <property type="entry name" value="Enolase_C-like"/>
</dbReference>
<proteinExistence type="inferred from homology"/>
<keyword evidence="3" id="KW-0479">Metal-binding</keyword>
<evidence type="ECO:0000256" key="2">
    <source>
        <dbReference type="ARBA" id="ARBA00008031"/>
    </source>
</evidence>
<feature type="domain" description="Mandelate racemase/muconate lactonizing enzyme C-terminal" evidence="6">
    <location>
        <begin position="125"/>
        <end position="216"/>
    </location>
</feature>
<dbReference type="InterPro" id="IPR029017">
    <property type="entry name" value="Enolase-like_N"/>
</dbReference>
<dbReference type="Pfam" id="PF13378">
    <property type="entry name" value="MR_MLE_C"/>
    <property type="match status" value="1"/>
</dbReference>
<comment type="caution">
    <text evidence="7">The sequence shown here is derived from an EMBL/GenBank/DDBJ whole genome shotgun (WGS) entry which is preliminary data.</text>
</comment>
<organism evidence="7 8">
    <name type="scientific">Sphingomonas corticis</name>
    <dbReference type="NCBI Taxonomy" id="2722791"/>
    <lineage>
        <taxon>Bacteria</taxon>
        <taxon>Pseudomonadati</taxon>
        <taxon>Pseudomonadota</taxon>
        <taxon>Alphaproteobacteria</taxon>
        <taxon>Sphingomonadales</taxon>
        <taxon>Sphingomonadaceae</taxon>
        <taxon>Sphingomonas</taxon>
    </lineage>
</organism>
<dbReference type="SMART" id="SM00922">
    <property type="entry name" value="MR_MLE"/>
    <property type="match status" value="1"/>
</dbReference>
<reference evidence="7 8" key="1">
    <citation type="submission" date="2020-03" db="EMBL/GenBank/DDBJ databases">
        <authorList>
            <person name="Wang L."/>
            <person name="He N."/>
            <person name="Li Y."/>
            <person name="Fang Y."/>
            <person name="Zhang F."/>
        </authorList>
    </citation>
    <scope>NUCLEOTIDE SEQUENCE [LARGE SCALE GENOMIC DNA]</scope>
    <source>
        <strain evidence="7 8">36D10-4-7</strain>
    </source>
</reference>
<dbReference type="InterPro" id="IPR036849">
    <property type="entry name" value="Enolase-like_C_sf"/>
</dbReference>
<keyword evidence="5" id="KW-0413">Isomerase</keyword>
<dbReference type="Pfam" id="PF02746">
    <property type="entry name" value="MR_MLE_N"/>
    <property type="match status" value="1"/>
</dbReference>
<dbReference type="Proteomes" id="UP000732399">
    <property type="component" value="Unassembled WGS sequence"/>
</dbReference>